<dbReference type="EMBL" id="JBHRTB010000010">
    <property type="protein sequence ID" value="MFC3143679.1"/>
    <property type="molecule type" value="Genomic_DNA"/>
</dbReference>
<proteinExistence type="predicted"/>
<evidence type="ECO:0000256" key="1">
    <source>
        <dbReference type="ARBA" id="ARBA00004651"/>
    </source>
</evidence>
<feature type="transmembrane region" description="Helical" evidence="7">
    <location>
        <begin position="312"/>
        <end position="330"/>
    </location>
</feature>
<sequence>MTDADSPDTPETRATPTQRDGAEVLQRVRTMFLGIATRRALIEYLLSVAAVMFLLTMIAYTIDLARIFPDIRWQSTYQETALPSVLLPYLLQRGVDIVTRMLPVAMFFGPFLAEIGRRLRLETVILATAGAGPGHRLAALLWLALILGGIYTGLEARWRPAAIQAQVETGLGDYAERYDDRWLEGRWVVNGDVAMRADLRRGSQPEMRNLLVFNGIGAAELASVVGAERAVPTDTPDVWRLEDVTEWTPETGSTLRTARTSEAPLLLTSAQLTHYGIAPYVLSTADLRTLARAPTETHYLPGIRTALWQRRLAIFLPGTVAFLAVAFATLGFDGRRILYPRLIGLAAAGYILTVSLKVFWALGQQGTVAPSTAVATALAVPLVIGTVAFVRQL</sequence>
<keyword evidence="9" id="KW-1185">Reference proteome</keyword>
<accession>A0ABV7GU07</accession>
<keyword evidence="4 7" id="KW-1133">Transmembrane helix</keyword>
<evidence type="ECO:0000313" key="9">
    <source>
        <dbReference type="Proteomes" id="UP001595632"/>
    </source>
</evidence>
<evidence type="ECO:0000313" key="8">
    <source>
        <dbReference type="EMBL" id="MFC3143679.1"/>
    </source>
</evidence>
<keyword evidence="5 7" id="KW-0472">Membrane</keyword>
<feature type="transmembrane region" description="Helical" evidence="7">
    <location>
        <begin position="137"/>
        <end position="154"/>
    </location>
</feature>
<evidence type="ECO:0000256" key="3">
    <source>
        <dbReference type="ARBA" id="ARBA00022692"/>
    </source>
</evidence>
<gene>
    <name evidence="8" type="ORF">ACFOGP_13235</name>
</gene>
<name>A0ABV7GU07_9RHOB</name>
<evidence type="ECO:0000256" key="6">
    <source>
        <dbReference type="SAM" id="MobiDB-lite"/>
    </source>
</evidence>
<dbReference type="Pfam" id="PF03739">
    <property type="entry name" value="LptF_LptG"/>
    <property type="match status" value="1"/>
</dbReference>
<dbReference type="RefSeq" id="WP_275630956.1">
    <property type="nucleotide sequence ID" value="NZ_JARGYD010000001.1"/>
</dbReference>
<dbReference type="PANTHER" id="PTHR33529">
    <property type="entry name" value="SLR0882 PROTEIN-RELATED"/>
    <property type="match status" value="1"/>
</dbReference>
<evidence type="ECO:0000256" key="7">
    <source>
        <dbReference type="SAM" id="Phobius"/>
    </source>
</evidence>
<dbReference type="PANTHER" id="PTHR33529:SF6">
    <property type="entry name" value="YJGP_YJGQ FAMILY PERMEASE"/>
    <property type="match status" value="1"/>
</dbReference>
<feature type="transmembrane region" description="Helical" evidence="7">
    <location>
        <begin position="368"/>
        <end position="390"/>
    </location>
</feature>
<dbReference type="Proteomes" id="UP001595632">
    <property type="component" value="Unassembled WGS sequence"/>
</dbReference>
<feature type="transmembrane region" description="Helical" evidence="7">
    <location>
        <begin position="97"/>
        <end position="116"/>
    </location>
</feature>
<organism evidence="8 9">
    <name type="scientific">Psychromarinibacter halotolerans</name>
    <dbReference type="NCBI Taxonomy" id="1775175"/>
    <lineage>
        <taxon>Bacteria</taxon>
        <taxon>Pseudomonadati</taxon>
        <taxon>Pseudomonadota</taxon>
        <taxon>Alphaproteobacteria</taxon>
        <taxon>Rhodobacterales</taxon>
        <taxon>Paracoccaceae</taxon>
        <taxon>Psychromarinibacter</taxon>
    </lineage>
</organism>
<feature type="region of interest" description="Disordered" evidence="6">
    <location>
        <begin position="1"/>
        <end position="20"/>
    </location>
</feature>
<reference evidence="9" key="1">
    <citation type="journal article" date="2019" name="Int. J. Syst. Evol. Microbiol.">
        <title>The Global Catalogue of Microorganisms (GCM) 10K type strain sequencing project: providing services to taxonomists for standard genome sequencing and annotation.</title>
        <authorList>
            <consortium name="The Broad Institute Genomics Platform"/>
            <consortium name="The Broad Institute Genome Sequencing Center for Infectious Disease"/>
            <person name="Wu L."/>
            <person name="Ma J."/>
        </authorList>
    </citation>
    <scope>NUCLEOTIDE SEQUENCE [LARGE SCALE GENOMIC DNA]</scope>
    <source>
        <strain evidence="9">KCTC 52366</strain>
    </source>
</reference>
<comment type="subcellular location">
    <subcellularLocation>
        <location evidence="1">Cell membrane</location>
        <topology evidence="1">Multi-pass membrane protein</topology>
    </subcellularLocation>
</comment>
<feature type="transmembrane region" description="Helical" evidence="7">
    <location>
        <begin position="342"/>
        <end position="362"/>
    </location>
</feature>
<evidence type="ECO:0000256" key="2">
    <source>
        <dbReference type="ARBA" id="ARBA00022475"/>
    </source>
</evidence>
<dbReference type="InterPro" id="IPR005495">
    <property type="entry name" value="LptG/LptF_permease"/>
</dbReference>
<protein>
    <submittedName>
        <fullName evidence="8">LptF/LptG family permease</fullName>
    </submittedName>
</protein>
<evidence type="ECO:0000256" key="5">
    <source>
        <dbReference type="ARBA" id="ARBA00023136"/>
    </source>
</evidence>
<evidence type="ECO:0000256" key="4">
    <source>
        <dbReference type="ARBA" id="ARBA00022989"/>
    </source>
</evidence>
<feature type="transmembrane region" description="Helical" evidence="7">
    <location>
        <begin position="41"/>
        <end position="62"/>
    </location>
</feature>
<keyword evidence="2" id="KW-1003">Cell membrane</keyword>
<keyword evidence="3 7" id="KW-0812">Transmembrane</keyword>
<comment type="caution">
    <text evidence="8">The sequence shown here is derived from an EMBL/GenBank/DDBJ whole genome shotgun (WGS) entry which is preliminary data.</text>
</comment>